<dbReference type="InterPro" id="IPR029058">
    <property type="entry name" value="AB_hydrolase_fold"/>
</dbReference>
<dbReference type="InterPro" id="IPR010071">
    <property type="entry name" value="AA_adenyl_dom"/>
</dbReference>
<feature type="compositionally biased region" description="Polar residues" evidence="6">
    <location>
        <begin position="3474"/>
        <end position="3490"/>
    </location>
</feature>
<dbReference type="Gene3D" id="3.30.300.30">
    <property type="match status" value="3"/>
</dbReference>
<feature type="domain" description="Carrier" evidence="7">
    <location>
        <begin position="3557"/>
        <end position="3631"/>
    </location>
</feature>
<accession>A0A7G1KY25</accession>
<evidence type="ECO:0000256" key="6">
    <source>
        <dbReference type="SAM" id="MobiDB-lite"/>
    </source>
</evidence>
<dbReference type="Pfam" id="PF00501">
    <property type="entry name" value="AMP-binding"/>
    <property type="match status" value="3"/>
</dbReference>
<dbReference type="SUPFAM" id="SSF52777">
    <property type="entry name" value="CoA-dependent acyltransferases"/>
    <property type="match status" value="10"/>
</dbReference>
<dbReference type="Pfam" id="PF00668">
    <property type="entry name" value="Condensation"/>
    <property type="match status" value="5"/>
</dbReference>
<dbReference type="FunFam" id="1.10.1200.10:FF:000005">
    <property type="entry name" value="Nonribosomal peptide synthetase 1"/>
    <property type="match status" value="2"/>
</dbReference>
<dbReference type="CDD" id="cd19540">
    <property type="entry name" value="LCL_NRPS-like"/>
    <property type="match status" value="1"/>
</dbReference>
<keyword evidence="4" id="KW-0677">Repeat</keyword>
<dbReference type="SUPFAM" id="SSF47336">
    <property type="entry name" value="ACP-like"/>
    <property type="match status" value="3"/>
</dbReference>
<evidence type="ECO:0000256" key="3">
    <source>
        <dbReference type="ARBA" id="ARBA00022553"/>
    </source>
</evidence>
<dbReference type="InterPro" id="IPR010060">
    <property type="entry name" value="NRPS_synth"/>
</dbReference>
<dbReference type="GeneID" id="80350231"/>
<dbReference type="FunFam" id="3.40.50.12780:FF:000012">
    <property type="entry name" value="Non-ribosomal peptide synthetase"/>
    <property type="match status" value="1"/>
</dbReference>
<comment type="cofactor">
    <cofactor evidence="1">
        <name>pantetheine 4'-phosphate</name>
        <dbReference type="ChEBI" id="CHEBI:47942"/>
    </cofactor>
</comment>
<dbReference type="InterPro" id="IPR020806">
    <property type="entry name" value="PKS_PP-bd"/>
</dbReference>
<dbReference type="NCBIfam" id="TIGR01720">
    <property type="entry name" value="NRPS-para261"/>
    <property type="match status" value="1"/>
</dbReference>
<dbReference type="Gene3D" id="2.30.38.10">
    <property type="entry name" value="Luciferase, Domain 3"/>
    <property type="match status" value="3"/>
</dbReference>
<evidence type="ECO:0000313" key="8">
    <source>
        <dbReference type="EMBL" id="BCK58034.1"/>
    </source>
</evidence>
<evidence type="ECO:0000256" key="5">
    <source>
        <dbReference type="ARBA" id="ARBA00023194"/>
    </source>
</evidence>
<dbReference type="GO" id="GO:0003824">
    <property type="term" value="F:catalytic activity"/>
    <property type="evidence" value="ECO:0007669"/>
    <property type="project" value="InterPro"/>
</dbReference>
<dbReference type="Gene3D" id="3.40.50.980">
    <property type="match status" value="6"/>
</dbReference>
<dbReference type="Gene3D" id="3.30.559.30">
    <property type="entry name" value="Nonribosomal peptide synthetase, condensation domain"/>
    <property type="match status" value="5"/>
</dbReference>
<dbReference type="Pfam" id="PF00550">
    <property type="entry name" value="PP-binding"/>
    <property type="match status" value="3"/>
</dbReference>
<keyword evidence="3" id="KW-0597">Phosphoprotein</keyword>
<proteinExistence type="predicted"/>
<keyword evidence="2" id="KW-0596">Phosphopantetheine</keyword>
<keyword evidence="9" id="KW-1185">Reference proteome</keyword>
<dbReference type="SMART" id="SM00824">
    <property type="entry name" value="PKS_TE"/>
    <property type="match status" value="1"/>
</dbReference>
<evidence type="ECO:0000256" key="1">
    <source>
        <dbReference type="ARBA" id="ARBA00001957"/>
    </source>
</evidence>
<dbReference type="Gene3D" id="1.10.1200.10">
    <property type="entry name" value="ACP-like"/>
    <property type="match status" value="3"/>
</dbReference>
<dbReference type="CDD" id="cd05930">
    <property type="entry name" value="A_NRPS"/>
    <property type="match status" value="1"/>
</dbReference>
<dbReference type="PANTHER" id="PTHR45527">
    <property type="entry name" value="NONRIBOSOMAL PEPTIDE SYNTHETASE"/>
    <property type="match status" value="1"/>
</dbReference>
<reference evidence="8 9" key="1">
    <citation type="submission" date="2020-08" db="EMBL/GenBank/DDBJ databases">
        <title>Genome Sequencing of Nocardia wallacei strain FMUON74 and assembly.</title>
        <authorList>
            <person name="Toyokawa M."/>
            <person name="Uesaka K."/>
        </authorList>
    </citation>
    <scope>NUCLEOTIDE SEQUENCE [LARGE SCALE GENOMIC DNA]</scope>
    <source>
        <strain evidence="8 9">FMUON74</strain>
    </source>
</reference>
<dbReference type="UniPathway" id="UPA00011"/>
<dbReference type="Gene3D" id="3.30.559.10">
    <property type="entry name" value="Chloramphenicol acetyltransferase-like domain"/>
    <property type="match status" value="5"/>
</dbReference>
<dbReference type="GO" id="GO:0008610">
    <property type="term" value="P:lipid biosynthetic process"/>
    <property type="evidence" value="ECO:0007669"/>
    <property type="project" value="UniProtKB-ARBA"/>
</dbReference>
<dbReference type="PANTHER" id="PTHR45527:SF1">
    <property type="entry name" value="FATTY ACID SYNTHASE"/>
    <property type="match status" value="1"/>
</dbReference>
<dbReference type="KEGG" id="nwl:NWFMUON74_58060"/>
<dbReference type="InterPro" id="IPR025110">
    <property type="entry name" value="AMP-bd_C"/>
</dbReference>
<dbReference type="GO" id="GO:0031177">
    <property type="term" value="F:phosphopantetheine binding"/>
    <property type="evidence" value="ECO:0007669"/>
    <property type="project" value="InterPro"/>
</dbReference>
<evidence type="ECO:0000313" key="9">
    <source>
        <dbReference type="Proteomes" id="UP000516173"/>
    </source>
</evidence>
<dbReference type="InterPro" id="IPR020802">
    <property type="entry name" value="TesA-like"/>
</dbReference>
<keyword evidence="5" id="KW-0045">Antibiotic biosynthesis</keyword>
<evidence type="ECO:0000256" key="2">
    <source>
        <dbReference type="ARBA" id="ARBA00022450"/>
    </source>
</evidence>
<dbReference type="InterPro" id="IPR045851">
    <property type="entry name" value="AMP-bd_C_sf"/>
</dbReference>
<dbReference type="SUPFAM" id="SSF53474">
    <property type="entry name" value="alpha/beta-Hydrolases"/>
    <property type="match status" value="1"/>
</dbReference>
<dbReference type="Pfam" id="PF00975">
    <property type="entry name" value="Thioesterase"/>
    <property type="match status" value="1"/>
</dbReference>
<evidence type="ECO:0000259" key="7">
    <source>
        <dbReference type="PROSITE" id="PS50075"/>
    </source>
</evidence>
<dbReference type="InterPro" id="IPR020845">
    <property type="entry name" value="AMP-binding_CS"/>
</dbReference>
<protein>
    <recommendedName>
        <fullName evidence="7">Carrier domain-containing protein</fullName>
    </recommendedName>
</protein>
<dbReference type="SMART" id="SM00823">
    <property type="entry name" value="PKS_PP"/>
    <property type="match status" value="3"/>
</dbReference>
<feature type="domain" description="Carrier" evidence="7">
    <location>
        <begin position="2470"/>
        <end position="2545"/>
    </location>
</feature>
<sequence>MSALAFPLSAAQRGIWFAQHFAGATPISIAQYVEFDGAVDVELLATAARRAGREFGTGYLRLLEVDGAPYQIVDTALDDRIDTVDLRGQADPEAAARAWMRAEYSAPLDLLTDRLVQIAMLRVGEDRWFWYSRLHHIALDGVGALTMMRRTAEIYNCSVRGEPIPAGRAEDLRRIVEDDLAYRDSQRLHSDRAYWREHLAGMTPPVTLAGREAAVNAQPNLVSAELPRATADLLESVAARESSGAAPIIVAAFGAYLGAMTGAGEVVLGLPVSGRTTATLRRSGGMVANVVPLRLPLAPTQTVGDLIRATQGELTGALRRQRYRQEDIVRDLGWAMDEVTSFGPTVNLMMVDSRIELGSVTGRLHVLTSGLIDDLFVNVYPGVGGESTHIDFQANPNLYDDRELAGQHARFLAFLARFLTAGPEAPLATLAVTAETERDELAPARGPAGAPVRTLPEILATGPRTRPAAVAIRSGQAAITYRELDARTDRLARLLIAAGAGPERAVAISIPRSPESVVAMWAVAKTGAAFVPIDPTYPADRIDYMVSDSGVVTGVTVTAARAALPDRIDWLVLDDASTEAAVGRQLPDPIADSDRRAALQPDQIAYTIYTSGSTGLPKGVQVSHRGLANLVTSSGSAFGVDANSVVAHAVSPSFDISVEELLVAFAAGATVAVVPPGAYAGDEMAQVLRAQHVTHLNVTPAVAGSLDPATLPELRTVVVGGDACPADLVSAWAGRTVLNGYGPTETTVTVTLSAPLTPDGPVTIGGPVRGVSALVLDPWLRPVPPGTTGELYLGGDCLARGYHGRTGLTAACFVADPYTPGGRLYRTGDLVRWARHDDRWVLEYGGRGDAQVKVRGFRIELGEIDAVLQRLPEVDFALTLGADSGSGTALVSYVRGRNGAPLDPETLRSAAARTLPAYMVPAAIMVLDRVPLTPVGKVDRRALPAPVFRTRAADGRPPETEREKALAAVFADVLRLDAVTADDDFFALGGDSIVAIQLVSRARSAGLGLTARDVFERRTVAGLAAIAADATAPAVAELPGGGIGPLTPTPIVHAMLDTGAWHRFGQAALVGLPAEVGRDRLTAAVRVLLDHHDMLRSTLRRADDRWEWTVAERGSVDAAALVDVVTADTDADRERELHSAADRLDPSGGVLARFVLMETAGTAPTLWLVVHHLAVDGVSWRILLPDLATACAGGELAPVGTSFRRWAHGQREQADRRAAELPLWQRILGTADPAIGPRAFDPAMDVVATEAQLRTRVDAAVAESALTTVPRRFHCGPDEVLLAALALAMGRWRGRATTLITLEGHGREEAVLPGADVARTVGWFTAAYPVGLDLTGIDIDDAFAGGDAAGAALKAVKEQLRRIPDRGVGYGVLRYLNPATAQQLSDAPTPQLSFNYLGRTAIGTDGDAAWLPRRFDATRDERAPLAAVVDINAMMDADGLDVTWSYASRILGAGEVGELSQLWAAALSALVAHAESEHAGGHTPSDFDLVEVSQSQIDVWEQAYPALTEVWPLSPLQQGLLFHARYDTDTADDYTVQTRLTLAGRVRADLLRTAAQALVDRHENLRVAFVETADGPRQLVSGVAEVAWHEVDLTGATDPARELDRVIGVDARARFDLARPPLVRFALIRTAAAEYTLLITNHHLVLDGWSTPLLVQELLGDYAALATGQIPDRPAPPSYRDFLAWLAEQDAATSLGAWSDSLNGVDSPTRAAPSLAGIGTTESGLVTADLPADTVARLEATTRDAGATVNTAVQAAWALLLAVLTGRTDVVFGGTVSGRPPQLPGIEQMVGLFINTVPVRVRLDPAERVTDLLGRIQSEQTRLLDHQHVGLAAIHQAVGLPELFDTLTVFESYPIDRETLSRTPDIAGMRVLDVAGTDATPYPLNLMVIPRPGGLRISIRYLADHLDAAAAQRLLDRFVLLLGAIADGPHRRLAQVQHCDPDELRQLLPVRGAKAAAPQALADILAAGARVNPDAIAVSSDQLTMTYGELDAWSNRFARVLLRRGVGREVFVVLALTRSVESVVAVWAVAKAGAAFLPLDPNHPIERIEHILTDSRAPIGITVCATGETLPGTIDWLLLDDLNTIRRVMTVSDAPVTDAERGGPIALDQTAYLIYTSGSTGKPKAVLLSHHGLANLTATQAESLAVDADSVVLQVASPSFDASVHELLKAHATGARLVLSPPEVYGGEALERLLRTERVSHAVITPSVLATMNPRELDDLRVLSVAGEAAGPELVADWSAGRRLLNLYGPTEFSIWATGPGELRPGEQITIGRPIRGAAAMVLDTWLRPVPVGSTGELYLSGPALARGYFNRFALTATRFVADPYGPSGARMYRTGDMVRWVPVDRPGGTSMELEYLGRSDFQVKIRGLRIELGEIDAVLGREEGVDYAVTVGRPGPAGATVLVSYVVPAAGHDLDPEGLRTRVAAALPGYMVPAYLVVLDALPLTPVGKLDRAALPEPDYAAAEQRYLAPRTAVEHAVAEVFAEVLGCERVSIDRSFFELGGNSLSATRVVARVNATLGSTVALRDLFDAPTVALLSGRVVPTTDGRGTPALAPRIRPDRVPLSPAQQRMWVLNRMDPGSAAYNIAAALRLTGDLDAAALGRALTEVVARHESLRTVYPADDQGPRQVVVAADAATPEPIVADVDDGAPLRARIAELAATGFDLAEQPPLRVGLFRVAGQPVHVVVLVVHHISADGVSMAPLAADLMAAYAAQVRGSAAALPPLPVQYADFALWHRDLLGAAADPQSLAARQIRFWTETLADLPDALELPSDRPRPAVQSMRSAARPFGIDAELHRALTELAAASGVSLFMVVHAALAVLLARLGGTGDVVVGTAVAGRGAQALDGLVGMFVNTLALRTTVDPGLPFRRFLAQVRETDVDAFGHADVPFEQLVQILNPARSTAHHPIFQVSLSLQNFEEPVLELPGLRVEVEPFDRDSSPFDLTLDLRERFSESAPAGVDAVLTFATDLFDDATVAAFARRWERILRAVTADPDGPIADIDLLDAAERAELVPRRRPGGTAAVTLADVFAASARAHPDRPAVVADGATLTYRELDGRSDRLARVLRDAGAGPETVVALALTRGADLLTAVWATAKTGAAFLPVDPAHPTDRIAHMLTDSGAVLGLTVSAQHARLPGGTRWLRSDEPALVEVLSETANHAVRVDVRADHPAWLIYTSGSTGTPKGVAVTHRGIAELVAAQRDMLGLNSSARVLQVASPSFDASVFEALMAFGSGGAAVVAPPEVFGGGALAELVAAERVTHAVITPSALATVAPDAVPGLRVLAVAGEAVSAELVQRWAPGRTLVNLYGPTESTIWATASGPLRDDARITIGGPIPGAGAVVLDDRLRPVPFGVAGELYLSGSALARGYHGRPDLTAARFVADPFGGPGDRMYRTGDLVRWSGSAAAPELEYLGRTDFQVKVRGRRIELGEIDAVLNRAPGVEFAVTLGVPTPAGSTALAAYVLPGDHGDGTPASRTPVSTGAESITAESAASGVPAPRPVFDVGALRDWAAELLPAYMVPSAFVVLDTIPLNAVGKLDRKALPRPVFDDAGTEYQPPSTPTETTLATLVAELLGRERVGTRDSFFALGGDSILAIQLVSRARLHGLTLSPLQVFEHRTVAALAAIADAAGTAVTLDELPGGGVGELPLTPIVRYMIERGGNFDRFAQTAVLELPIGIERDQLVATVSAVVDRHDMLRARLSRDGDGEWRLLTTEPGSVDVGALLHHIEYAETTDGLELREFARSAVDSAMNRLSPADGRVLRLIWLDPIGDSGAHHRPGRLIIVAHHLAVDGVSWRILVPDLMTAWAQVAGGATPVLEATGTSMRRWAHALAEEAHREGRVAELDYWRTVVDGPDPLLGERELDPAVDRAGTLRTVEFTLPQDVTADLLTTLPTLFDGTVEDALFATLALAVARWRGTAGSDSVLLRLEGHGRQEEIVPGADLSRTVGWFTSIYPVRVDLTGIDVDDAVAGGPAMGDAIHATRRQLTAVPDKGIGFALLRYLNDAAAQRLPDRLPGRIAVNYLGRYAQSDIPAGFEGLGWLPTDELADLHADEDPQVPVTAEIDINAVVLGDRLHVGIRYPGKLLDHGQVTALSARWRETLRAASRFAHTPAARAAARKPASITPAGLGLDVVLPIRADGDEPALFCIHPSSGIAWTYLGLAEQLRPGRPIYGLQAPDLSGEPSARSIEEFAERYAREIRRLQPEGPYHLLGWSFGGLIAHAVAARLERSGARVGVVALLDADTADIDGDSIEKLTAGAFVNTFGAVFGIEDVPATATAHEAAELIRARMGGLSIVDADTLERMAASYNASARTRTGYRRPVHHGDILYFAATVDTSDIFGAAGWRPYVTGAITTHDLEVTHDEMTAPHVLPTIARVLDAHLEGRQ</sequence>
<organism evidence="8 9">
    <name type="scientific">Nocardia wallacei</name>
    <dbReference type="NCBI Taxonomy" id="480035"/>
    <lineage>
        <taxon>Bacteria</taxon>
        <taxon>Bacillati</taxon>
        <taxon>Actinomycetota</taxon>
        <taxon>Actinomycetes</taxon>
        <taxon>Mycobacteriales</taxon>
        <taxon>Nocardiaceae</taxon>
        <taxon>Nocardia</taxon>
    </lineage>
</organism>
<dbReference type="FunFam" id="3.30.300.30:FF:000015">
    <property type="entry name" value="Nonribosomal peptide synthase SidD"/>
    <property type="match status" value="1"/>
</dbReference>
<dbReference type="GO" id="GO:0017000">
    <property type="term" value="P:antibiotic biosynthetic process"/>
    <property type="evidence" value="ECO:0007669"/>
    <property type="project" value="UniProtKB-KW"/>
</dbReference>
<dbReference type="InterPro" id="IPR009081">
    <property type="entry name" value="PP-bd_ACP"/>
</dbReference>
<dbReference type="GO" id="GO:0005829">
    <property type="term" value="C:cytosol"/>
    <property type="evidence" value="ECO:0007669"/>
    <property type="project" value="TreeGrafter"/>
</dbReference>
<gene>
    <name evidence="8" type="ORF">NWFMUON74_58060</name>
</gene>
<feature type="region of interest" description="Disordered" evidence="6">
    <location>
        <begin position="3469"/>
        <end position="3494"/>
    </location>
</feature>
<dbReference type="InterPro" id="IPR023213">
    <property type="entry name" value="CAT-like_dom_sf"/>
</dbReference>
<dbReference type="InterPro" id="IPR006162">
    <property type="entry name" value="Ppantetheine_attach_site"/>
</dbReference>
<dbReference type="PROSITE" id="PS00455">
    <property type="entry name" value="AMP_BINDING"/>
    <property type="match status" value="2"/>
</dbReference>
<dbReference type="PROSITE" id="PS50075">
    <property type="entry name" value="CARRIER"/>
    <property type="match status" value="3"/>
</dbReference>
<dbReference type="NCBIfam" id="NF003417">
    <property type="entry name" value="PRK04813.1"/>
    <property type="match status" value="4"/>
</dbReference>
<dbReference type="PROSITE" id="PS00012">
    <property type="entry name" value="PHOSPHOPANTETHEINE"/>
    <property type="match status" value="3"/>
</dbReference>
<dbReference type="InterPro" id="IPR036736">
    <property type="entry name" value="ACP-like_sf"/>
</dbReference>
<dbReference type="GO" id="GO:0043041">
    <property type="term" value="P:amino acid activation for nonribosomal peptide biosynthetic process"/>
    <property type="evidence" value="ECO:0007669"/>
    <property type="project" value="TreeGrafter"/>
</dbReference>
<dbReference type="InterPro" id="IPR000873">
    <property type="entry name" value="AMP-dep_synth/lig_dom"/>
</dbReference>
<dbReference type="FunFam" id="3.40.50.980:FF:000001">
    <property type="entry name" value="Non-ribosomal peptide synthetase"/>
    <property type="match status" value="1"/>
</dbReference>
<evidence type="ECO:0000256" key="4">
    <source>
        <dbReference type="ARBA" id="ARBA00022737"/>
    </source>
</evidence>
<dbReference type="SUPFAM" id="SSF56801">
    <property type="entry name" value="Acetyl-CoA synthetase-like"/>
    <property type="match status" value="3"/>
</dbReference>
<dbReference type="NCBIfam" id="TIGR01733">
    <property type="entry name" value="AA-adenyl-dom"/>
    <property type="match status" value="3"/>
</dbReference>
<dbReference type="GO" id="GO:0044550">
    <property type="term" value="P:secondary metabolite biosynthetic process"/>
    <property type="evidence" value="ECO:0007669"/>
    <property type="project" value="TreeGrafter"/>
</dbReference>
<dbReference type="Gene3D" id="3.40.50.1820">
    <property type="entry name" value="alpha/beta hydrolase"/>
    <property type="match status" value="1"/>
</dbReference>
<dbReference type="EMBL" id="AP023396">
    <property type="protein sequence ID" value="BCK58034.1"/>
    <property type="molecule type" value="Genomic_DNA"/>
</dbReference>
<name>A0A7G1KY25_9NOCA</name>
<dbReference type="Proteomes" id="UP000516173">
    <property type="component" value="Chromosome"/>
</dbReference>
<dbReference type="RefSeq" id="WP_187684843.1">
    <property type="nucleotide sequence ID" value="NZ_AP023396.1"/>
</dbReference>
<dbReference type="InterPro" id="IPR001031">
    <property type="entry name" value="Thioesterase"/>
</dbReference>
<feature type="domain" description="Carrier" evidence="7">
    <location>
        <begin position="957"/>
        <end position="1031"/>
    </location>
</feature>
<dbReference type="InterPro" id="IPR001242">
    <property type="entry name" value="Condensation_dom"/>
</dbReference>
<dbReference type="Pfam" id="PF13193">
    <property type="entry name" value="AMP-binding_C"/>
    <property type="match status" value="2"/>
</dbReference>